<evidence type="ECO:0000313" key="2">
    <source>
        <dbReference type="EMBL" id="GBO10067.1"/>
    </source>
</evidence>
<feature type="compositionally biased region" description="Basic and acidic residues" evidence="1">
    <location>
        <begin position="38"/>
        <end position="66"/>
    </location>
</feature>
<feature type="region of interest" description="Disordered" evidence="1">
    <location>
        <begin position="38"/>
        <end position="101"/>
    </location>
</feature>
<reference evidence="2 3" key="1">
    <citation type="journal article" date="2019" name="Sci. Rep.">
        <title>Orb-weaving spider Araneus ventricosus genome elucidates the spidroin gene catalogue.</title>
        <authorList>
            <person name="Kono N."/>
            <person name="Nakamura H."/>
            <person name="Ohtoshi R."/>
            <person name="Moran D.A.P."/>
            <person name="Shinohara A."/>
            <person name="Yoshida Y."/>
            <person name="Fujiwara M."/>
            <person name="Mori M."/>
            <person name="Tomita M."/>
            <person name="Arakawa K."/>
        </authorList>
    </citation>
    <scope>NUCLEOTIDE SEQUENCE [LARGE SCALE GENOMIC DNA]</scope>
</reference>
<sequence length="101" mass="11371">MQVRPRARSCQGECTREEEVAKESVERSQVKLHGRVLREGERCQGEGREGEVAKERSEKLSREAQRRRSCQGGREGEGNSKAPYSGVSEKCRNHGKIILST</sequence>
<dbReference type="Proteomes" id="UP000499080">
    <property type="component" value="Unassembled WGS sequence"/>
</dbReference>
<dbReference type="AlphaFoldDB" id="A0A4Y2UEX3"/>
<evidence type="ECO:0000313" key="3">
    <source>
        <dbReference type="Proteomes" id="UP000499080"/>
    </source>
</evidence>
<dbReference type="EMBL" id="BGPR01035310">
    <property type="protein sequence ID" value="GBO10067.1"/>
    <property type="molecule type" value="Genomic_DNA"/>
</dbReference>
<accession>A0A4Y2UEX3</accession>
<name>A0A4Y2UEX3_ARAVE</name>
<keyword evidence="3" id="KW-1185">Reference proteome</keyword>
<organism evidence="2 3">
    <name type="scientific">Araneus ventricosus</name>
    <name type="common">Orbweaver spider</name>
    <name type="synonym">Epeira ventricosa</name>
    <dbReference type="NCBI Taxonomy" id="182803"/>
    <lineage>
        <taxon>Eukaryota</taxon>
        <taxon>Metazoa</taxon>
        <taxon>Ecdysozoa</taxon>
        <taxon>Arthropoda</taxon>
        <taxon>Chelicerata</taxon>
        <taxon>Arachnida</taxon>
        <taxon>Araneae</taxon>
        <taxon>Araneomorphae</taxon>
        <taxon>Entelegynae</taxon>
        <taxon>Araneoidea</taxon>
        <taxon>Araneidae</taxon>
        <taxon>Araneus</taxon>
    </lineage>
</organism>
<evidence type="ECO:0000256" key="1">
    <source>
        <dbReference type="SAM" id="MobiDB-lite"/>
    </source>
</evidence>
<protein>
    <submittedName>
        <fullName evidence="2">Uncharacterized protein</fullName>
    </submittedName>
</protein>
<proteinExistence type="predicted"/>
<comment type="caution">
    <text evidence="2">The sequence shown here is derived from an EMBL/GenBank/DDBJ whole genome shotgun (WGS) entry which is preliminary data.</text>
</comment>
<gene>
    <name evidence="2" type="ORF">AVEN_3062_1</name>
</gene>